<reference evidence="1 2" key="1">
    <citation type="journal article" date="2021" name="Hortic Res">
        <title>High-quality reference genome and annotation aids understanding of berry development for evergreen blueberry (Vaccinium darrowii).</title>
        <authorList>
            <person name="Yu J."/>
            <person name="Hulse-Kemp A.M."/>
            <person name="Babiker E."/>
            <person name="Staton M."/>
        </authorList>
    </citation>
    <scope>NUCLEOTIDE SEQUENCE [LARGE SCALE GENOMIC DNA]</scope>
    <source>
        <strain evidence="2">cv. NJ 8807/NJ 8810</strain>
        <tissue evidence="1">Young leaf</tissue>
    </source>
</reference>
<gene>
    <name evidence="1" type="ORF">Vadar_017192</name>
</gene>
<sequence length="181" mass="20562">MTPQFSPMNPNSIKTRFTHRFLRALKRLRKNTKSPTAASSPPPSFSLRYQTVKMAADASMAAAVGPRRVWSRAILRKVRSRGFSARRIRSGRRSTASGVVRRIRRIKNGKTRVEEKIGFFGDDHRKTEELRRLVPGGEEAMDLYSLLDETAHYIKCLSTQVHTSGGLKSEKRNFGLMKKSQ</sequence>
<comment type="caution">
    <text evidence="1">The sequence shown here is derived from an EMBL/GenBank/DDBJ whole genome shotgun (WGS) entry which is preliminary data.</text>
</comment>
<accession>A0ACB7XBE1</accession>
<dbReference type="EMBL" id="CM037156">
    <property type="protein sequence ID" value="KAH7837719.1"/>
    <property type="molecule type" value="Genomic_DNA"/>
</dbReference>
<protein>
    <submittedName>
        <fullName evidence="1">Uncharacterized protein</fullName>
    </submittedName>
</protein>
<proteinExistence type="predicted"/>
<organism evidence="1 2">
    <name type="scientific">Vaccinium darrowii</name>
    <dbReference type="NCBI Taxonomy" id="229202"/>
    <lineage>
        <taxon>Eukaryota</taxon>
        <taxon>Viridiplantae</taxon>
        <taxon>Streptophyta</taxon>
        <taxon>Embryophyta</taxon>
        <taxon>Tracheophyta</taxon>
        <taxon>Spermatophyta</taxon>
        <taxon>Magnoliopsida</taxon>
        <taxon>eudicotyledons</taxon>
        <taxon>Gunneridae</taxon>
        <taxon>Pentapetalae</taxon>
        <taxon>asterids</taxon>
        <taxon>Ericales</taxon>
        <taxon>Ericaceae</taxon>
        <taxon>Vaccinioideae</taxon>
        <taxon>Vaccinieae</taxon>
        <taxon>Vaccinium</taxon>
    </lineage>
</organism>
<dbReference type="Proteomes" id="UP000828048">
    <property type="component" value="Chromosome 6"/>
</dbReference>
<name>A0ACB7XBE1_9ERIC</name>
<keyword evidence="2" id="KW-1185">Reference proteome</keyword>
<evidence type="ECO:0000313" key="1">
    <source>
        <dbReference type="EMBL" id="KAH7837719.1"/>
    </source>
</evidence>
<evidence type="ECO:0000313" key="2">
    <source>
        <dbReference type="Proteomes" id="UP000828048"/>
    </source>
</evidence>